<dbReference type="AlphaFoldDB" id="A0A1J5GJM5"/>
<dbReference type="Pfam" id="PF03576">
    <property type="entry name" value="Peptidase_S58"/>
    <property type="match status" value="1"/>
</dbReference>
<reference evidence="2 3" key="1">
    <citation type="journal article" date="2016" name="Environ. Microbiol.">
        <title>Genomic resolution of a cold subsurface aquifer community provides metabolic insights for novel microbes adapted to high CO concentrations.</title>
        <authorList>
            <person name="Probst A.J."/>
            <person name="Castelle C.J."/>
            <person name="Singh A."/>
            <person name="Brown C.T."/>
            <person name="Anantharaman K."/>
            <person name="Sharon I."/>
            <person name="Hug L.A."/>
            <person name="Burstein D."/>
            <person name="Emerson J.B."/>
            <person name="Thomas B.C."/>
            <person name="Banfield J.F."/>
        </authorList>
    </citation>
    <scope>NUCLEOTIDE SEQUENCE [LARGE SCALE GENOMIC DNA]</scope>
    <source>
        <strain evidence="2">CG2_30_33_13</strain>
    </source>
</reference>
<evidence type="ECO:0000313" key="2">
    <source>
        <dbReference type="EMBL" id="OIP67232.1"/>
    </source>
</evidence>
<sequence length="330" mass="34273">MENKENTKVLQDAIIDVPGIKVGYSQNLKAGTGCTVVICEKGATAGVDVRGGAPGTRETDLLNPVNLVDKAHAIYLSGGSAFGLDGATGVMKYLEEKGIGLDVVLTKVPIVPGAVLFDLGVGDYRIRPDARMGYDACLNASEEEVRQGNVGAGTGATVGKIFGGFRCMKSGLGTASFKSQELIVGAIVAVNCLGDVIDPESGEIIAGVLTENKKEFANTMSFLKNFPQRSGSSFPTNTTIGVIATNAKLTKAGATKAAMMAQDGYARTISPAHTMFDGDTIFCMATGEVEGGANVVGAIAAEVMARAIVKAVKSTESLYGLLSYKDLQKR</sequence>
<dbReference type="STRING" id="1805029.AUK42_07065"/>
<dbReference type="PANTHER" id="PTHR36512">
    <property type="entry name" value="D-AMINOPEPTIDASE"/>
    <property type="match status" value="1"/>
</dbReference>
<gene>
    <name evidence="2" type="ORF">AUK42_07065</name>
</gene>
<dbReference type="Gene3D" id="3.60.70.12">
    <property type="entry name" value="L-amino peptidase D-ALA esterase/amidase"/>
    <property type="match status" value="1"/>
</dbReference>
<comment type="similarity">
    <text evidence="1">Belongs to the peptidase S58 family.</text>
</comment>
<protein>
    <submittedName>
        <fullName evidence="2">Peptidase</fullName>
    </submittedName>
</protein>
<dbReference type="PANTHER" id="PTHR36512:SF3">
    <property type="entry name" value="BLR5678 PROTEIN"/>
    <property type="match status" value="1"/>
</dbReference>
<dbReference type="SUPFAM" id="SSF56266">
    <property type="entry name" value="DmpA/ArgJ-like"/>
    <property type="match status" value="1"/>
</dbReference>
<evidence type="ECO:0000256" key="1">
    <source>
        <dbReference type="ARBA" id="ARBA00007068"/>
    </source>
</evidence>
<proteinExistence type="inferred from homology"/>
<dbReference type="InterPro" id="IPR016117">
    <property type="entry name" value="ArgJ-like_dom_sf"/>
</dbReference>
<dbReference type="EMBL" id="MNYY01000141">
    <property type="protein sequence ID" value="OIP67232.1"/>
    <property type="molecule type" value="Genomic_DNA"/>
</dbReference>
<dbReference type="Proteomes" id="UP000182763">
    <property type="component" value="Unassembled WGS sequence"/>
</dbReference>
<dbReference type="GO" id="GO:0004177">
    <property type="term" value="F:aminopeptidase activity"/>
    <property type="evidence" value="ECO:0007669"/>
    <property type="project" value="TreeGrafter"/>
</dbReference>
<organism evidence="2 3">
    <name type="scientific">Candidatus Infernicultor aquiphilus</name>
    <dbReference type="NCBI Taxonomy" id="1805029"/>
    <lineage>
        <taxon>Bacteria</taxon>
        <taxon>Pseudomonadati</taxon>
        <taxon>Atribacterota</taxon>
        <taxon>Candidatus Phoenicimicrobiia</taxon>
        <taxon>Candidatus Pheonicimicrobiales</taxon>
        <taxon>Candidatus Phoenicimicrobiaceae</taxon>
        <taxon>Candidatus Infernicultor</taxon>
    </lineage>
</organism>
<comment type="caution">
    <text evidence="2">The sequence shown here is derived from an EMBL/GenBank/DDBJ whole genome shotgun (WGS) entry which is preliminary data.</text>
</comment>
<name>A0A1J5GJM5_9BACT</name>
<evidence type="ECO:0000313" key="3">
    <source>
        <dbReference type="Proteomes" id="UP000182763"/>
    </source>
</evidence>
<dbReference type="CDD" id="cd02252">
    <property type="entry name" value="nylC_like"/>
    <property type="match status" value="1"/>
</dbReference>
<accession>A0A1J5GJM5</accession>
<dbReference type="InterPro" id="IPR005321">
    <property type="entry name" value="Peptidase_S58_DmpA"/>
</dbReference>